<keyword evidence="2" id="KW-0812">Transmembrane</keyword>
<organism evidence="3">
    <name type="scientific">Notodromas monacha</name>
    <dbReference type="NCBI Taxonomy" id="399045"/>
    <lineage>
        <taxon>Eukaryota</taxon>
        <taxon>Metazoa</taxon>
        <taxon>Ecdysozoa</taxon>
        <taxon>Arthropoda</taxon>
        <taxon>Crustacea</taxon>
        <taxon>Oligostraca</taxon>
        <taxon>Ostracoda</taxon>
        <taxon>Podocopa</taxon>
        <taxon>Podocopida</taxon>
        <taxon>Cypridocopina</taxon>
        <taxon>Cypridoidea</taxon>
        <taxon>Cyprididae</taxon>
        <taxon>Notodromas</taxon>
    </lineage>
</organism>
<dbReference type="EMBL" id="OA884859">
    <property type="protein sequence ID" value="CAD7281371.1"/>
    <property type="molecule type" value="Genomic_DNA"/>
</dbReference>
<protein>
    <submittedName>
        <fullName evidence="3">Uncharacterized protein</fullName>
    </submittedName>
</protein>
<feature type="region of interest" description="Disordered" evidence="1">
    <location>
        <begin position="216"/>
        <end position="241"/>
    </location>
</feature>
<evidence type="ECO:0000313" key="3">
    <source>
        <dbReference type="EMBL" id="CAD7281371.1"/>
    </source>
</evidence>
<reference evidence="3" key="1">
    <citation type="submission" date="2020-11" db="EMBL/GenBank/DDBJ databases">
        <authorList>
            <person name="Tran Van P."/>
        </authorList>
    </citation>
    <scope>NUCLEOTIDE SEQUENCE</scope>
</reference>
<gene>
    <name evidence="3" type="ORF">NMOB1V02_LOCUS9018</name>
</gene>
<evidence type="ECO:0000256" key="2">
    <source>
        <dbReference type="SAM" id="Phobius"/>
    </source>
</evidence>
<dbReference type="EMBL" id="CAJPEX010002822">
    <property type="protein sequence ID" value="CAG0921523.1"/>
    <property type="molecule type" value="Genomic_DNA"/>
</dbReference>
<dbReference type="AlphaFoldDB" id="A0A7R9BWH6"/>
<proteinExistence type="predicted"/>
<feature type="transmembrane region" description="Helical" evidence="2">
    <location>
        <begin position="158"/>
        <end position="179"/>
    </location>
</feature>
<keyword evidence="2" id="KW-1133">Transmembrane helix</keyword>
<evidence type="ECO:0000313" key="4">
    <source>
        <dbReference type="Proteomes" id="UP000678499"/>
    </source>
</evidence>
<accession>A0A7R9BWH6</accession>
<keyword evidence="4" id="KW-1185">Reference proteome</keyword>
<evidence type="ECO:0000256" key="1">
    <source>
        <dbReference type="SAM" id="MobiDB-lite"/>
    </source>
</evidence>
<name>A0A7R9BWH6_9CRUS</name>
<keyword evidence="2" id="KW-0472">Membrane</keyword>
<dbReference type="Proteomes" id="UP000678499">
    <property type="component" value="Unassembled WGS sequence"/>
</dbReference>
<sequence>MPVLRQLILSTYRNRFHRNPRKGGFIMGPSTGRHYVNNKWPLFALAVLAIFCFNSASAQLGKTTQCWECEGNACNPLGRKRACNFDYCVETYHDDSRTQLLRRGCGNFYGPGCVWDNGEYHCFCIGDLCNRRLERTNEMAPPTCFDLIRSFLMGPGGLLLMALLLAAILAALVVLFHSCPEPEKLNMRQCREREAAKAKAAKKSLDDGVTEIEWSGTPTDALAPNGCSQGQSRDPEQPARKGEIGLPRWASEALTHRPQETTSRRRNFQLFRDMAQVAVVVLVVECFFGSKERLVVGLDDVHVCRGGGGSCIGRPDWAEILCLFWVC</sequence>